<sequence length="301" mass="33295">MKRPFRQSLRAHAGVAAMIAALLSAPAFAQEEEEVVATLNGEPITAADIALAEQELDPQFEQLPEEQRRAAALSAVIDVRLFANEADEQGLDDSEDFQRRMDFLRQRALHSAYIDQNVVQEISDEAVRARYDEEVAKMNPPEEVQARHILVATEEEAQAIITQLEGGGDFAEIAKEKSSDGSASQGGDLGYFTKGRMVPEFEEAAFALEPGEFTKEPVKSQFGYHVIKVEDRRQQQPPAFEQVQNQIKSMLLREKYIEKLGAMREDAEVDIPNEELKASVDALLQQQLGNAAPAGAAQGQQ</sequence>
<dbReference type="InterPro" id="IPR000297">
    <property type="entry name" value="PPIase_PpiC"/>
</dbReference>
<dbReference type="InterPro" id="IPR046357">
    <property type="entry name" value="PPIase_dom_sf"/>
</dbReference>
<evidence type="ECO:0000256" key="7">
    <source>
        <dbReference type="ARBA" id="ARBA00031484"/>
    </source>
</evidence>
<dbReference type="EC" id="5.2.1.8" evidence="3"/>
<proteinExistence type="inferred from homology"/>
<keyword evidence="5 8" id="KW-0697">Rotamase</keyword>
<evidence type="ECO:0000256" key="3">
    <source>
        <dbReference type="ARBA" id="ARBA00013194"/>
    </source>
</evidence>
<keyword evidence="9" id="KW-0732">Signal</keyword>
<name>A0ABY5MGG9_9HYPH</name>
<evidence type="ECO:0000256" key="5">
    <source>
        <dbReference type="ARBA" id="ARBA00023110"/>
    </source>
</evidence>
<dbReference type="Pfam" id="PF13616">
    <property type="entry name" value="Rotamase_3"/>
    <property type="match status" value="1"/>
</dbReference>
<reference evidence="11 12" key="1">
    <citation type="submission" date="2018-07" db="EMBL/GenBank/DDBJ databases">
        <title>Genome sequence of Nitratireductor thuwali#1536.</title>
        <authorList>
            <person name="Michoud G."/>
            <person name="Merlino G."/>
            <person name="Sefrji F.O."/>
            <person name="Daffonchio D."/>
        </authorList>
    </citation>
    <scope>NUCLEOTIDE SEQUENCE [LARGE SCALE GENOMIC DNA]</scope>
    <source>
        <strain evidence="12">Nit1536</strain>
    </source>
</reference>
<dbReference type="GO" id="GO:0003755">
    <property type="term" value="F:peptidyl-prolyl cis-trans isomerase activity"/>
    <property type="evidence" value="ECO:0007669"/>
    <property type="project" value="UniProtKB-EC"/>
</dbReference>
<evidence type="ECO:0000256" key="6">
    <source>
        <dbReference type="ARBA" id="ARBA00030642"/>
    </source>
</evidence>
<comment type="catalytic activity">
    <reaction evidence="1">
        <text>[protein]-peptidylproline (omega=180) = [protein]-peptidylproline (omega=0)</text>
        <dbReference type="Rhea" id="RHEA:16237"/>
        <dbReference type="Rhea" id="RHEA-COMP:10747"/>
        <dbReference type="Rhea" id="RHEA-COMP:10748"/>
        <dbReference type="ChEBI" id="CHEBI:83833"/>
        <dbReference type="ChEBI" id="CHEBI:83834"/>
        <dbReference type="EC" id="5.2.1.8"/>
    </reaction>
</comment>
<dbReference type="Gene3D" id="1.10.8.1040">
    <property type="match status" value="1"/>
</dbReference>
<organism evidence="11 12">
    <name type="scientific">Nitratireductor thuwali</name>
    <dbReference type="NCBI Taxonomy" id="2267699"/>
    <lineage>
        <taxon>Bacteria</taxon>
        <taxon>Pseudomonadati</taxon>
        <taxon>Pseudomonadota</taxon>
        <taxon>Alphaproteobacteria</taxon>
        <taxon>Hyphomicrobiales</taxon>
        <taxon>Phyllobacteriaceae</taxon>
        <taxon>Nitratireductor</taxon>
    </lineage>
</organism>
<dbReference type="Gene3D" id="3.10.50.40">
    <property type="match status" value="1"/>
</dbReference>
<evidence type="ECO:0000256" key="4">
    <source>
        <dbReference type="ARBA" id="ARBA00018370"/>
    </source>
</evidence>
<evidence type="ECO:0000259" key="10">
    <source>
        <dbReference type="PROSITE" id="PS50198"/>
    </source>
</evidence>
<evidence type="ECO:0000313" key="11">
    <source>
        <dbReference type="EMBL" id="UUP17123.1"/>
    </source>
</evidence>
<dbReference type="SUPFAM" id="SSF54534">
    <property type="entry name" value="FKBP-like"/>
    <property type="match status" value="1"/>
</dbReference>
<feature type="chain" id="PRO_5045504256" description="Parvulin-like PPIase" evidence="9">
    <location>
        <begin position="30"/>
        <end position="301"/>
    </location>
</feature>
<feature type="signal peptide" evidence="9">
    <location>
        <begin position="1"/>
        <end position="29"/>
    </location>
</feature>
<dbReference type="EMBL" id="CP030941">
    <property type="protein sequence ID" value="UUP17123.1"/>
    <property type="molecule type" value="Genomic_DNA"/>
</dbReference>
<gene>
    <name evidence="11" type="primary">cbf2</name>
    <name evidence="11" type="ORF">NTH_01580</name>
</gene>
<protein>
    <recommendedName>
        <fullName evidence="4">Parvulin-like PPIase</fullName>
        <ecNumber evidence="3">5.2.1.8</ecNumber>
    </recommendedName>
    <alternativeName>
        <fullName evidence="6">Peptidyl-prolyl cis-trans isomerase plp</fullName>
    </alternativeName>
    <alternativeName>
        <fullName evidence="7">Rotamase plp</fullName>
    </alternativeName>
</protein>
<keyword evidence="8 11" id="KW-0413">Isomerase</keyword>
<dbReference type="PANTHER" id="PTHR47245:SF2">
    <property type="entry name" value="PEPTIDYL-PROLYL CIS-TRANS ISOMERASE HP_0175-RELATED"/>
    <property type="match status" value="1"/>
</dbReference>
<evidence type="ECO:0000256" key="9">
    <source>
        <dbReference type="SAM" id="SignalP"/>
    </source>
</evidence>
<comment type="similarity">
    <text evidence="2">Belongs to the PpiC/parvulin rotamase family.</text>
</comment>
<evidence type="ECO:0000313" key="12">
    <source>
        <dbReference type="Proteomes" id="UP001342418"/>
    </source>
</evidence>
<accession>A0ABY5MGG9</accession>
<evidence type="ECO:0000256" key="1">
    <source>
        <dbReference type="ARBA" id="ARBA00000971"/>
    </source>
</evidence>
<feature type="domain" description="PpiC" evidence="10">
    <location>
        <begin position="141"/>
        <end position="231"/>
    </location>
</feature>
<dbReference type="InterPro" id="IPR050245">
    <property type="entry name" value="PrsA_foldase"/>
</dbReference>
<keyword evidence="12" id="KW-1185">Reference proteome</keyword>
<evidence type="ECO:0000256" key="8">
    <source>
        <dbReference type="PROSITE-ProRule" id="PRU00278"/>
    </source>
</evidence>
<dbReference type="RefSeq" id="WP_338529484.1">
    <property type="nucleotide sequence ID" value="NZ_CP030941.1"/>
</dbReference>
<evidence type="ECO:0000256" key="2">
    <source>
        <dbReference type="ARBA" id="ARBA00007656"/>
    </source>
</evidence>
<dbReference type="Proteomes" id="UP001342418">
    <property type="component" value="Chromosome"/>
</dbReference>
<dbReference type="PROSITE" id="PS50198">
    <property type="entry name" value="PPIC_PPIASE_2"/>
    <property type="match status" value="1"/>
</dbReference>
<dbReference type="PANTHER" id="PTHR47245">
    <property type="entry name" value="PEPTIDYLPROLYL ISOMERASE"/>
    <property type="match status" value="1"/>
</dbReference>